<dbReference type="EMBL" id="JABWDY010017451">
    <property type="protein sequence ID" value="KAF5195349.1"/>
    <property type="molecule type" value="Genomic_DNA"/>
</dbReference>
<feature type="transmembrane region" description="Helical" evidence="3">
    <location>
        <begin position="310"/>
        <end position="330"/>
    </location>
</feature>
<feature type="compositionally biased region" description="Polar residues" evidence="2">
    <location>
        <begin position="37"/>
        <end position="52"/>
    </location>
</feature>
<feature type="region of interest" description="Disordered" evidence="2">
    <location>
        <begin position="196"/>
        <end position="247"/>
    </location>
</feature>
<feature type="transmembrane region" description="Helical" evidence="3">
    <location>
        <begin position="161"/>
        <end position="179"/>
    </location>
</feature>
<gene>
    <name evidence="4" type="ORF">FRX31_015064</name>
</gene>
<organism evidence="4 5">
    <name type="scientific">Thalictrum thalictroides</name>
    <name type="common">Rue-anemone</name>
    <name type="synonym">Anemone thalictroides</name>
    <dbReference type="NCBI Taxonomy" id="46969"/>
    <lineage>
        <taxon>Eukaryota</taxon>
        <taxon>Viridiplantae</taxon>
        <taxon>Streptophyta</taxon>
        <taxon>Embryophyta</taxon>
        <taxon>Tracheophyta</taxon>
        <taxon>Spermatophyta</taxon>
        <taxon>Magnoliopsida</taxon>
        <taxon>Ranunculales</taxon>
        <taxon>Ranunculaceae</taxon>
        <taxon>Thalictroideae</taxon>
        <taxon>Thalictrum</taxon>
    </lineage>
</organism>
<keyword evidence="3" id="KW-0812">Transmembrane</keyword>
<keyword evidence="3" id="KW-1133">Transmembrane helix</keyword>
<keyword evidence="1" id="KW-0175">Coiled coil</keyword>
<feature type="region of interest" description="Disordered" evidence="2">
    <location>
        <begin position="75"/>
        <end position="94"/>
    </location>
</feature>
<reference evidence="4 5" key="1">
    <citation type="submission" date="2020-06" db="EMBL/GenBank/DDBJ databases">
        <title>Transcriptomic and genomic resources for Thalictrum thalictroides and T. hernandezii: Facilitating candidate gene discovery in an emerging model plant lineage.</title>
        <authorList>
            <person name="Arias T."/>
            <person name="Riano-Pachon D.M."/>
            <person name="Di Stilio V.S."/>
        </authorList>
    </citation>
    <scope>NUCLEOTIDE SEQUENCE [LARGE SCALE GENOMIC DNA]</scope>
    <source>
        <strain evidence="5">cv. WT478/WT964</strain>
        <tissue evidence="4">Leaves</tissue>
    </source>
</reference>
<evidence type="ECO:0000256" key="3">
    <source>
        <dbReference type="SAM" id="Phobius"/>
    </source>
</evidence>
<comment type="caution">
    <text evidence="4">The sequence shown here is derived from an EMBL/GenBank/DDBJ whole genome shotgun (WGS) entry which is preliminary data.</text>
</comment>
<feature type="compositionally biased region" description="Basic and acidic residues" evidence="2">
    <location>
        <begin position="78"/>
        <end position="94"/>
    </location>
</feature>
<feature type="compositionally biased region" description="Basic and acidic residues" evidence="2">
    <location>
        <begin position="230"/>
        <end position="245"/>
    </location>
</feature>
<dbReference type="AlphaFoldDB" id="A0A7J6WD88"/>
<accession>A0A7J6WD88</accession>
<dbReference type="Proteomes" id="UP000554482">
    <property type="component" value="Unassembled WGS sequence"/>
</dbReference>
<feature type="non-terminal residue" evidence="4">
    <location>
        <position position="1"/>
    </location>
</feature>
<keyword evidence="5" id="KW-1185">Reference proteome</keyword>
<evidence type="ECO:0000313" key="5">
    <source>
        <dbReference type="Proteomes" id="UP000554482"/>
    </source>
</evidence>
<feature type="region of interest" description="Disordered" evidence="2">
    <location>
        <begin position="37"/>
        <end position="69"/>
    </location>
</feature>
<feature type="compositionally biased region" description="Basic and acidic residues" evidence="2">
    <location>
        <begin position="196"/>
        <end position="220"/>
    </location>
</feature>
<protein>
    <submittedName>
        <fullName evidence="4">Uncharacterized protein</fullName>
    </submittedName>
</protein>
<evidence type="ECO:0000313" key="4">
    <source>
        <dbReference type="EMBL" id="KAF5195349.1"/>
    </source>
</evidence>
<evidence type="ECO:0000256" key="2">
    <source>
        <dbReference type="SAM" id="MobiDB-lite"/>
    </source>
</evidence>
<proteinExistence type="predicted"/>
<feature type="coiled-coil region" evidence="1">
    <location>
        <begin position="255"/>
        <end position="282"/>
    </location>
</feature>
<name>A0A7J6WD88_THATH</name>
<evidence type="ECO:0000256" key="1">
    <source>
        <dbReference type="SAM" id="Coils"/>
    </source>
</evidence>
<feature type="compositionally biased region" description="Low complexity" evidence="2">
    <location>
        <begin position="53"/>
        <end position="68"/>
    </location>
</feature>
<keyword evidence="3" id="KW-0472">Membrane</keyword>
<sequence length="334" mass="37348">MKCPGNSSSETLNSQLISFESTSSSLMDNTQNNLDLTQSDTLINPHRNNTNRSPSETPISEIESSTSPVAIEMSKNQELAERKPEDLQTSKSSGEIKEAPEKLVGMIFFLIFIVYLGFNISEFGNGIATEMAKNQKLAERQHEDLQTSKSADEIKEDPEKLVGMIFFLIFIVYLGFKISEFGDGIATEMAKNQKLAERQHEDLQTSKSADEIKEDPERPVDNQPYANKESGVEERLATEREETGEATRLTDPVRVENLNGRVENLNGRVENLNGKMTAVQDSQLEFVVKVEGTLQDMRKISVIESHHKKAIAVFTVLLLAITILMGYNIALFKL</sequence>
<feature type="transmembrane region" description="Helical" evidence="3">
    <location>
        <begin position="103"/>
        <end position="121"/>
    </location>
</feature>